<evidence type="ECO:0000256" key="2">
    <source>
        <dbReference type="ARBA" id="ARBA00022448"/>
    </source>
</evidence>
<dbReference type="Gene3D" id="3.30.2320.30">
    <property type="entry name" value="ATP synthase, E subunit, C-terminal"/>
    <property type="match status" value="1"/>
</dbReference>
<keyword evidence="5 8" id="KW-0406">Ion transport</keyword>
<evidence type="ECO:0000256" key="8">
    <source>
        <dbReference type="HAMAP-Rule" id="MF_00311"/>
    </source>
</evidence>
<dbReference type="SUPFAM" id="SSF160527">
    <property type="entry name" value="V-type ATPase subunit E-like"/>
    <property type="match status" value="1"/>
</dbReference>
<dbReference type="GO" id="GO:0005886">
    <property type="term" value="C:plasma membrane"/>
    <property type="evidence" value="ECO:0007669"/>
    <property type="project" value="UniProtKB-SubCell"/>
</dbReference>
<evidence type="ECO:0000256" key="3">
    <source>
        <dbReference type="ARBA" id="ARBA00022475"/>
    </source>
</evidence>
<keyword evidence="10" id="KW-0378">Hydrolase</keyword>
<comment type="similarity">
    <text evidence="1 8">Belongs to the V-ATPase E subunit family.</text>
</comment>
<dbReference type="PATRIC" id="fig|1227456.3.peg.530"/>
<dbReference type="NCBIfam" id="NF002629">
    <property type="entry name" value="PRK02292.1"/>
    <property type="match status" value="1"/>
</dbReference>
<dbReference type="InterPro" id="IPR038495">
    <property type="entry name" value="ATPase_E_C"/>
</dbReference>
<keyword evidence="4 8" id="KW-0375">Hydrogen ion transport</keyword>
<comment type="function">
    <text evidence="8">Component of the A-type ATP synthase that produces ATP from ADP in the presence of a proton gradient across the membrane.</text>
</comment>
<name>M0NBK3_9EURY</name>
<organism evidence="10 11">
    <name type="scientific">Halococcus salifodinae DSM 8989</name>
    <dbReference type="NCBI Taxonomy" id="1227456"/>
    <lineage>
        <taxon>Archaea</taxon>
        <taxon>Methanobacteriati</taxon>
        <taxon>Methanobacteriota</taxon>
        <taxon>Stenosarchaea group</taxon>
        <taxon>Halobacteria</taxon>
        <taxon>Halobacteriales</taxon>
        <taxon>Halococcaceae</taxon>
        <taxon>Halococcus</taxon>
    </lineage>
</organism>
<dbReference type="GO" id="GO:0016787">
    <property type="term" value="F:hydrolase activity"/>
    <property type="evidence" value="ECO:0007669"/>
    <property type="project" value="UniProtKB-KW"/>
</dbReference>
<dbReference type="GO" id="GO:0046933">
    <property type="term" value="F:proton-transporting ATP synthase activity, rotational mechanism"/>
    <property type="evidence" value="ECO:0007669"/>
    <property type="project" value="UniProtKB-UniRule"/>
</dbReference>
<dbReference type="GO" id="GO:0033178">
    <property type="term" value="C:proton-transporting two-sector ATPase complex, catalytic domain"/>
    <property type="evidence" value="ECO:0007669"/>
    <property type="project" value="InterPro"/>
</dbReference>
<keyword evidence="2 8" id="KW-0813">Transport</keyword>
<dbReference type="GO" id="GO:0005524">
    <property type="term" value="F:ATP binding"/>
    <property type="evidence" value="ECO:0007669"/>
    <property type="project" value="UniProtKB-UniRule"/>
</dbReference>
<evidence type="ECO:0000256" key="9">
    <source>
        <dbReference type="SAM" id="Coils"/>
    </source>
</evidence>
<dbReference type="GO" id="GO:0046961">
    <property type="term" value="F:proton-transporting ATPase activity, rotational mechanism"/>
    <property type="evidence" value="ECO:0007669"/>
    <property type="project" value="InterPro"/>
</dbReference>
<keyword evidence="11" id="KW-1185">Reference proteome</keyword>
<dbReference type="AlphaFoldDB" id="M0NBK3"/>
<evidence type="ECO:0000313" key="10">
    <source>
        <dbReference type="EMBL" id="EMA55246.1"/>
    </source>
</evidence>
<dbReference type="RefSeq" id="WP_005039608.1">
    <property type="nucleotide sequence ID" value="NZ_AOME01000014.1"/>
</dbReference>
<dbReference type="Proteomes" id="UP000011625">
    <property type="component" value="Unassembled WGS sequence"/>
</dbReference>
<keyword evidence="3 8" id="KW-1003">Cell membrane</keyword>
<dbReference type="Pfam" id="PF01991">
    <property type="entry name" value="vATP-synt_E"/>
    <property type="match status" value="1"/>
</dbReference>
<evidence type="ECO:0000256" key="4">
    <source>
        <dbReference type="ARBA" id="ARBA00022781"/>
    </source>
</evidence>
<evidence type="ECO:0000256" key="6">
    <source>
        <dbReference type="ARBA" id="ARBA00023136"/>
    </source>
</evidence>
<dbReference type="InterPro" id="IPR002842">
    <property type="entry name" value="ATPase_V1_Esu"/>
</dbReference>
<comment type="caution">
    <text evidence="10">The sequence shown here is derived from an EMBL/GenBank/DDBJ whole genome shotgun (WGS) entry which is preliminary data.</text>
</comment>
<proteinExistence type="inferred from homology"/>
<keyword evidence="7 8" id="KW-0066">ATP synthesis</keyword>
<keyword evidence="9" id="KW-0175">Coiled coil</keyword>
<accession>M0NBK3</accession>
<dbReference type="HAMAP" id="MF_00311">
    <property type="entry name" value="ATP_synth_E_arch"/>
    <property type="match status" value="1"/>
</dbReference>
<feature type="coiled-coil region" evidence="9">
    <location>
        <begin position="11"/>
        <end position="106"/>
    </location>
</feature>
<dbReference type="GO" id="GO:0042777">
    <property type="term" value="P:proton motive force-driven plasma membrane ATP synthesis"/>
    <property type="evidence" value="ECO:0007669"/>
    <property type="project" value="UniProtKB-UniRule"/>
</dbReference>
<comment type="subcellular location">
    <subcellularLocation>
        <location evidence="8">Cell membrane</location>
        <topology evidence="8">Peripheral membrane protein</topology>
    </subcellularLocation>
</comment>
<dbReference type="EMBL" id="AOME01000014">
    <property type="protein sequence ID" value="EMA55246.1"/>
    <property type="molecule type" value="Genomic_DNA"/>
</dbReference>
<evidence type="ECO:0000256" key="7">
    <source>
        <dbReference type="ARBA" id="ARBA00023310"/>
    </source>
</evidence>
<comment type="subunit">
    <text evidence="8">Has multiple subunits with at least A(3), B(3), C, D, E, F, H, I and proteolipid K(x).</text>
</comment>
<sequence>MSLDTVAEDIKDDARDRAERIRNEADERAEEIVAEAEADAEEIRAEREREIERRIEQEREQKLSSAKLEAKQKRLEGRRIVLEETREEAESRVAALSGERREELTRTLLDDAAAEFDEGDTVRISGRADDADLLESLVAEYDGFEHAGEIECLGGVVAESDASRVRVNNTFDSVLDSVWEDRLQAISQRLFEQ</sequence>
<dbReference type="STRING" id="1227456.C450_02540"/>
<protein>
    <recommendedName>
        <fullName evidence="8">A-type ATP synthase subunit E</fullName>
    </recommendedName>
</protein>
<gene>
    <name evidence="8" type="primary">atpE</name>
    <name evidence="10" type="ORF">C450_02540</name>
</gene>
<evidence type="ECO:0000256" key="5">
    <source>
        <dbReference type="ARBA" id="ARBA00023065"/>
    </source>
</evidence>
<dbReference type="Gene3D" id="1.20.5.620">
    <property type="entry name" value="F1F0 ATP synthase subunit B, membrane domain"/>
    <property type="match status" value="1"/>
</dbReference>
<evidence type="ECO:0000313" key="11">
    <source>
        <dbReference type="Proteomes" id="UP000011625"/>
    </source>
</evidence>
<evidence type="ECO:0000256" key="1">
    <source>
        <dbReference type="ARBA" id="ARBA00005901"/>
    </source>
</evidence>
<reference evidence="10 11" key="1">
    <citation type="journal article" date="2014" name="PLoS Genet.">
        <title>Phylogenetically driven sequencing of extremely halophilic archaea reveals strategies for static and dynamic osmo-response.</title>
        <authorList>
            <person name="Becker E.A."/>
            <person name="Seitzer P.M."/>
            <person name="Tritt A."/>
            <person name="Larsen D."/>
            <person name="Krusor M."/>
            <person name="Yao A.I."/>
            <person name="Wu D."/>
            <person name="Madern D."/>
            <person name="Eisen J.A."/>
            <person name="Darling A.E."/>
            <person name="Facciotti M.T."/>
        </authorList>
    </citation>
    <scope>NUCLEOTIDE SEQUENCE [LARGE SCALE GENOMIC DNA]</scope>
    <source>
        <strain evidence="10 11">DSM 8989</strain>
    </source>
</reference>
<keyword evidence="6 8" id="KW-0472">Membrane</keyword>
<dbReference type="OrthoDB" id="4691at2157"/>